<dbReference type="Pfam" id="PF12800">
    <property type="entry name" value="Fer4_4"/>
    <property type="match status" value="1"/>
</dbReference>
<keyword evidence="3" id="KW-0408">Iron</keyword>
<feature type="domain" description="4Fe-4S ferredoxin-type" evidence="5">
    <location>
        <begin position="4"/>
        <end position="34"/>
    </location>
</feature>
<keyword evidence="4" id="KW-0411">Iron-sulfur</keyword>
<evidence type="ECO:0000259" key="5">
    <source>
        <dbReference type="PROSITE" id="PS51379"/>
    </source>
</evidence>
<dbReference type="Proteomes" id="UP000422108">
    <property type="component" value="Chromosome"/>
</dbReference>
<evidence type="ECO:0000256" key="2">
    <source>
        <dbReference type="ARBA" id="ARBA00022723"/>
    </source>
</evidence>
<dbReference type="CDD" id="cd10551">
    <property type="entry name" value="PsrB"/>
    <property type="match status" value="1"/>
</dbReference>
<protein>
    <submittedName>
        <fullName evidence="6">4Fe-4S ferredoxin</fullName>
    </submittedName>
</protein>
<dbReference type="InterPro" id="IPR017896">
    <property type="entry name" value="4Fe4S_Fe-S-bd"/>
</dbReference>
<dbReference type="Pfam" id="PF13247">
    <property type="entry name" value="Fer4_11"/>
    <property type="match status" value="1"/>
</dbReference>
<dbReference type="PROSITE" id="PS51379">
    <property type="entry name" value="4FE4S_FER_2"/>
    <property type="match status" value="2"/>
</dbReference>
<dbReference type="InterPro" id="IPR050954">
    <property type="entry name" value="ET_IronSulfur_Cluster-Binding"/>
</dbReference>
<evidence type="ECO:0000313" key="7">
    <source>
        <dbReference type="Proteomes" id="UP000422108"/>
    </source>
</evidence>
<dbReference type="PROSITE" id="PS00198">
    <property type="entry name" value="4FE4S_FER_1"/>
    <property type="match status" value="1"/>
</dbReference>
<keyword evidence="1" id="KW-0004">4Fe-4S</keyword>
<evidence type="ECO:0000313" key="6">
    <source>
        <dbReference type="EMBL" id="BBO93106.1"/>
    </source>
</evidence>
<dbReference type="Gene3D" id="3.30.70.20">
    <property type="match status" value="2"/>
</dbReference>
<reference evidence="6 7" key="1">
    <citation type="submission" date="2019-11" db="EMBL/GenBank/DDBJ databases">
        <title>Comparative genomics of hydrocarbon-degrading Desulfosarcina strains.</title>
        <authorList>
            <person name="Watanabe M."/>
            <person name="Kojima H."/>
            <person name="Fukui M."/>
        </authorList>
    </citation>
    <scope>NUCLEOTIDE SEQUENCE [LARGE SCALE GENOMIC DNA]</scope>
    <source>
        <strain evidence="7">oXyS1</strain>
    </source>
</reference>
<dbReference type="SUPFAM" id="SSF54862">
    <property type="entry name" value="4Fe-4S ferredoxins"/>
    <property type="match status" value="1"/>
</dbReference>
<name>A0A5K8AKT0_9BACT</name>
<gene>
    <name evidence="6" type="ORF">DSCOOX_62860</name>
</gene>
<dbReference type="PANTHER" id="PTHR43177">
    <property type="entry name" value="PROTEIN NRFC"/>
    <property type="match status" value="1"/>
</dbReference>
<proteinExistence type="predicted"/>
<keyword evidence="2" id="KW-0479">Metal-binding</keyword>
<accession>A0A5K8AKT0</accession>
<dbReference type="InterPro" id="IPR017900">
    <property type="entry name" value="4Fe4S_Fe_S_CS"/>
</dbReference>
<dbReference type="GO" id="GO:0051539">
    <property type="term" value="F:4 iron, 4 sulfur cluster binding"/>
    <property type="evidence" value="ECO:0007669"/>
    <property type="project" value="UniProtKB-KW"/>
</dbReference>
<dbReference type="AlphaFoldDB" id="A0A5K8AKT0"/>
<keyword evidence="7" id="KW-1185">Reference proteome</keyword>
<evidence type="ECO:0000256" key="1">
    <source>
        <dbReference type="ARBA" id="ARBA00022485"/>
    </source>
</evidence>
<evidence type="ECO:0000256" key="3">
    <source>
        <dbReference type="ARBA" id="ARBA00023004"/>
    </source>
</evidence>
<organism evidence="6 7">
    <name type="scientific">Desulfosarcina ovata subsp. ovata</name>
    <dbReference type="NCBI Taxonomy" id="2752305"/>
    <lineage>
        <taxon>Bacteria</taxon>
        <taxon>Pseudomonadati</taxon>
        <taxon>Thermodesulfobacteriota</taxon>
        <taxon>Desulfobacteria</taxon>
        <taxon>Desulfobacterales</taxon>
        <taxon>Desulfosarcinaceae</taxon>
        <taxon>Desulfosarcina</taxon>
    </lineage>
</organism>
<dbReference type="EMBL" id="AP021879">
    <property type="protein sequence ID" value="BBO93106.1"/>
    <property type="molecule type" value="Genomic_DNA"/>
</dbReference>
<dbReference type="RefSeq" id="WP_162459207.1">
    <property type="nucleotide sequence ID" value="NZ_AP021879.1"/>
</dbReference>
<dbReference type="GO" id="GO:0046872">
    <property type="term" value="F:metal ion binding"/>
    <property type="evidence" value="ECO:0007669"/>
    <property type="project" value="UniProtKB-KW"/>
</dbReference>
<evidence type="ECO:0000256" key="4">
    <source>
        <dbReference type="ARBA" id="ARBA00023014"/>
    </source>
</evidence>
<feature type="domain" description="4Fe-4S ferredoxin-type" evidence="5">
    <location>
        <begin position="87"/>
        <end position="116"/>
    </location>
</feature>
<dbReference type="PANTHER" id="PTHR43177:SF3">
    <property type="entry name" value="PROTEIN NRFC HOMOLOG"/>
    <property type="match status" value="1"/>
</dbReference>
<sequence length="198" mass="22221">MSRYAMMIDLDRCVRCRTCYVVCKIMHDIPNQFECGRSYTRIRLMEPEIGEYPDVRRYFVPYHCMQCENPACVAACEVEASFIREDGIVAFDPEKCIGCEACVDACPYHARYINEETGKVDGCDMCAERIDAGQGPWCVERCIGSAMIFGDLDDPASDIVKAIRESGAKPLSGHFGTQPKVFYANLKIADKTRIKPAA</sequence>